<evidence type="ECO:0000313" key="1">
    <source>
        <dbReference type="EMBL" id="KAK4021973.1"/>
    </source>
</evidence>
<name>A0ABR0AAG0_9CRUS</name>
<sequence length="78" mass="8816">MPVKTKDDRSLNISNVCYRDRFNHRLVNISLKFITIIISSGCRPGDNDFITSVEQGLLAVLIKEVPKMNISPIPESRT</sequence>
<reference evidence="1 2" key="1">
    <citation type="journal article" date="2023" name="Nucleic Acids Res.">
        <title>The hologenome of Daphnia magna reveals possible DNA methylation and microbiome-mediated evolution of the host genome.</title>
        <authorList>
            <person name="Chaturvedi A."/>
            <person name="Li X."/>
            <person name="Dhandapani V."/>
            <person name="Marshall H."/>
            <person name="Kissane S."/>
            <person name="Cuenca-Cambronero M."/>
            <person name="Asole G."/>
            <person name="Calvet F."/>
            <person name="Ruiz-Romero M."/>
            <person name="Marangio P."/>
            <person name="Guigo R."/>
            <person name="Rago D."/>
            <person name="Mirbahai L."/>
            <person name="Eastwood N."/>
            <person name="Colbourne J.K."/>
            <person name="Zhou J."/>
            <person name="Mallon E."/>
            <person name="Orsini L."/>
        </authorList>
    </citation>
    <scope>NUCLEOTIDE SEQUENCE [LARGE SCALE GENOMIC DNA]</scope>
    <source>
        <strain evidence="1">LRV0_1</strain>
    </source>
</reference>
<accession>A0ABR0AAG0</accession>
<gene>
    <name evidence="1" type="ORF">OUZ56_007460</name>
</gene>
<evidence type="ECO:0000313" key="2">
    <source>
        <dbReference type="Proteomes" id="UP001234178"/>
    </source>
</evidence>
<proteinExistence type="predicted"/>
<comment type="caution">
    <text evidence="1">The sequence shown here is derived from an EMBL/GenBank/DDBJ whole genome shotgun (WGS) entry which is preliminary data.</text>
</comment>
<protein>
    <submittedName>
        <fullName evidence="1">Uncharacterized protein</fullName>
    </submittedName>
</protein>
<dbReference type="Proteomes" id="UP001234178">
    <property type="component" value="Unassembled WGS sequence"/>
</dbReference>
<organism evidence="1 2">
    <name type="scientific">Daphnia magna</name>
    <dbReference type="NCBI Taxonomy" id="35525"/>
    <lineage>
        <taxon>Eukaryota</taxon>
        <taxon>Metazoa</taxon>
        <taxon>Ecdysozoa</taxon>
        <taxon>Arthropoda</taxon>
        <taxon>Crustacea</taxon>
        <taxon>Branchiopoda</taxon>
        <taxon>Diplostraca</taxon>
        <taxon>Cladocera</taxon>
        <taxon>Anomopoda</taxon>
        <taxon>Daphniidae</taxon>
        <taxon>Daphnia</taxon>
    </lineage>
</organism>
<keyword evidence="2" id="KW-1185">Reference proteome</keyword>
<dbReference type="EMBL" id="JAOYFB010000037">
    <property type="protein sequence ID" value="KAK4021973.1"/>
    <property type="molecule type" value="Genomic_DNA"/>
</dbReference>